<keyword evidence="1" id="KW-0547">Nucleotide-binding</keyword>
<reference evidence="4" key="1">
    <citation type="submission" date="2011-02" db="EMBL/GenBank/DDBJ databases">
        <title>The complete genome of Planctomyces brasiliensis DSM 5305.</title>
        <authorList>
            <person name="Lucas S."/>
            <person name="Copeland A."/>
            <person name="Lapidus A."/>
            <person name="Bruce D."/>
            <person name="Goodwin L."/>
            <person name="Pitluck S."/>
            <person name="Kyrpides N."/>
            <person name="Mavromatis K."/>
            <person name="Pagani I."/>
            <person name="Ivanova N."/>
            <person name="Ovchinnikova G."/>
            <person name="Lu M."/>
            <person name="Detter J.C."/>
            <person name="Han C."/>
            <person name="Land M."/>
            <person name="Hauser L."/>
            <person name="Markowitz V."/>
            <person name="Cheng J.-F."/>
            <person name="Hugenholtz P."/>
            <person name="Woyke T."/>
            <person name="Wu D."/>
            <person name="Tindall B."/>
            <person name="Pomrenke H.G."/>
            <person name="Brambilla E."/>
            <person name="Klenk H.-P."/>
            <person name="Eisen J.A."/>
        </authorList>
    </citation>
    <scope>NUCLEOTIDE SEQUENCE [LARGE SCALE GENOMIC DNA]</scope>
    <source>
        <strain evidence="4">ATCC 49424 / DSM 5305 / JCM 21570 / NBRC 103401 / IFAM 1448</strain>
    </source>
</reference>
<dbReference type="HOGENOM" id="CLU_668831_0_0_0"/>
<dbReference type="Pfam" id="PF10609">
    <property type="entry name" value="ParA"/>
    <property type="match status" value="1"/>
</dbReference>
<evidence type="ECO:0000313" key="3">
    <source>
        <dbReference type="EMBL" id="ADY60862.1"/>
    </source>
</evidence>
<dbReference type="SUPFAM" id="SSF52540">
    <property type="entry name" value="P-loop containing nucleoside triphosphate hydrolases"/>
    <property type="match status" value="1"/>
</dbReference>
<dbReference type="PANTHER" id="PTHR43384">
    <property type="entry name" value="SEPTUM SITE-DETERMINING PROTEIN MIND HOMOLOG, CHLOROPLASTIC-RELATED"/>
    <property type="match status" value="1"/>
</dbReference>
<dbReference type="Gene3D" id="3.40.50.300">
    <property type="entry name" value="P-loop containing nucleotide triphosphate hydrolases"/>
    <property type="match status" value="1"/>
</dbReference>
<dbReference type="PANTHER" id="PTHR43384:SF6">
    <property type="entry name" value="SEPTUM SITE-DETERMINING PROTEIN MIND HOMOLOG, CHLOROPLASTIC"/>
    <property type="match status" value="1"/>
</dbReference>
<dbReference type="eggNOG" id="COG2197">
    <property type="taxonomic scope" value="Bacteria"/>
</dbReference>
<dbReference type="GO" id="GO:0016887">
    <property type="term" value="F:ATP hydrolysis activity"/>
    <property type="evidence" value="ECO:0007669"/>
    <property type="project" value="TreeGrafter"/>
</dbReference>
<dbReference type="KEGG" id="pbs:Plabr_3265"/>
<evidence type="ECO:0008006" key="5">
    <source>
        <dbReference type="Google" id="ProtNLM"/>
    </source>
</evidence>
<dbReference type="GO" id="GO:0005524">
    <property type="term" value="F:ATP binding"/>
    <property type="evidence" value="ECO:0007669"/>
    <property type="project" value="UniProtKB-KW"/>
</dbReference>
<dbReference type="eggNOG" id="COG4963">
    <property type="taxonomic scope" value="Bacteria"/>
</dbReference>
<dbReference type="InterPro" id="IPR027417">
    <property type="entry name" value="P-loop_NTPase"/>
</dbReference>
<organism evidence="3 4">
    <name type="scientific">Rubinisphaera brasiliensis (strain ATCC 49424 / DSM 5305 / JCM 21570 / IAM 15109 / NBRC 103401 / IFAM 1448)</name>
    <name type="common">Planctomyces brasiliensis</name>
    <dbReference type="NCBI Taxonomy" id="756272"/>
    <lineage>
        <taxon>Bacteria</taxon>
        <taxon>Pseudomonadati</taxon>
        <taxon>Planctomycetota</taxon>
        <taxon>Planctomycetia</taxon>
        <taxon>Planctomycetales</taxon>
        <taxon>Planctomycetaceae</taxon>
        <taxon>Rubinisphaera</taxon>
    </lineage>
</organism>
<dbReference type="AlphaFoldDB" id="F0SKA5"/>
<evidence type="ECO:0000256" key="1">
    <source>
        <dbReference type="ARBA" id="ARBA00022741"/>
    </source>
</evidence>
<sequence length="411" mass="44534">MRVLILCSDQVAASQLSESISRIAPHCEIVGRQSRQQGISSEAEETQGVDLVIVDCPAGQELDLVSLQGLRRQTKAWMVVIGRVSSASQIVEMLQNGVDSFVDRDRESGPQLAAIFDNWTRHAGPQEETPRQIVAVLSASGGNGASTLAANLSVCVAQRTGACGLVDLDLAQPDQAALLNLKPKHSLVDLCQSSSLVDPNMVRQSMVSHECGIKLLAGPDRLDADMYPSADKLNKIVRIAAQQFPVTVVDFGGVREFSRHTDLLRECGQVVIVARLDFTGLCHARRLLDECEREQITADKITVIANKTGSANEIPAAKAKTLLTRAVDVCLPRDDDGTALALNCGVPLLLEAPRRKLSRAIANVAEKVFDLPVPPEPTGSRRKLSRRFQVSNWQFVQHLAHVLLFAKAAGH</sequence>
<dbReference type="InterPro" id="IPR050625">
    <property type="entry name" value="ParA/MinD_ATPase"/>
</dbReference>
<dbReference type="GO" id="GO:0005829">
    <property type="term" value="C:cytosol"/>
    <property type="evidence" value="ECO:0007669"/>
    <property type="project" value="TreeGrafter"/>
</dbReference>
<dbReference type="STRING" id="756272.Plabr_3265"/>
<dbReference type="GO" id="GO:0051782">
    <property type="term" value="P:negative regulation of cell division"/>
    <property type="evidence" value="ECO:0007669"/>
    <property type="project" value="TreeGrafter"/>
</dbReference>
<evidence type="ECO:0000256" key="2">
    <source>
        <dbReference type="ARBA" id="ARBA00022840"/>
    </source>
</evidence>
<dbReference type="GO" id="GO:0009898">
    <property type="term" value="C:cytoplasmic side of plasma membrane"/>
    <property type="evidence" value="ECO:0007669"/>
    <property type="project" value="TreeGrafter"/>
</dbReference>
<dbReference type="EMBL" id="CP002546">
    <property type="protein sequence ID" value="ADY60862.1"/>
    <property type="molecule type" value="Genomic_DNA"/>
</dbReference>
<keyword evidence="2" id="KW-0067">ATP-binding</keyword>
<keyword evidence="4" id="KW-1185">Reference proteome</keyword>
<accession>F0SKA5</accession>
<dbReference type="InterPro" id="IPR033756">
    <property type="entry name" value="YlxH/NBP35"/>
</dbReference>
<protein>
    <recommendedName>
        <fullName evidence="5">Response regulator receiver protein</fullName>
    </recommendedName>
</protein>
<name>F0SKA5_RUBBR</name>
<dbReference type="Proteomes" id="UP000006860">
    <property type="component" value="Chromosome"/>
</dbReference>
<evidence type="ECO:0000313" key="4">
    <source>
        <dbReference type="Proteomes" id="UP000006860"/>
    </source>
</evidence>
<proteinExistence type="predicted"/>
<gene>
    <name evidence="3" type="ordered locus">Plabr_3265</name>
</gene>